<dbReference type="GO" id="GO:0005576">
    <property type="term" value="C:extracellular region"/>
    <property type="evidence" value="ECO:0007669"/>
    <property type="project" value="UniProtKB-SubCell"/>
</dbReference>
<feature type="domain" description="C1q" evidence="3">
    <location>
        <begin position="47"/>
        <end position="174"/>
    </location>
</feature>
<reference evidence="4" key="1">
    <citation type="submission" date="2021-03" db="EMBL/GenBank/DDBJ databases">
        <authorList>
            <person name="Bekaert M."/>
        </authorList>
    </citation>
    <scope>NUCLEOTIDE SEQUENCE</scope>
</reference>
<keyword evidence="2" id="KW-0964">Secreted</keyword>
<dbReference type="InterPro" id="IPR008983">
    <property type="entry name" value="Tumour_necrosis_fac-like_dom"/>
</dbReference>
<name>A0A8S3S3J4_MYTED</name>
<protein>
    <recommendedName>
        <fullName evidence="3">C1q domain-containing protein</fullName>
    </recommendedName>
</protein>
<organism evidence="4 5">
    <name type="scientific">Mytilus edulis</name>
    <name type="common">Blue mussel</name>
    <dbReference type="NCBI Taxonomy" id="6550"/>
    <lineage>
        <taxon>Eukaryota</taxon>
        <taxon>Metazoa</taxon>
        <taxon>Spiralia</taxon>
        <taxon>Lophotrochozoa</taxon>
        <taxon>Mollusca</taxon>
        <taxon>Bivalvia</taxon>
        <taxon>Autobranchia</taxon>
        <taxon>Pteriomorphia</taxon>
        <taxon>Mytilida</taxon>
        <taxon>Mytiloidea</taxon>
        <taxon>Mytilidae</taxon>
        <taxon>Mytilinae</taxon>
        <taxon>Mytilus</taxon>
    </lineage>
</organism>
<evidence type="ECO:0000259" key="3">
    <source>
        <dbReference type="PROSITE" id="PS50871"/>
    </source>
</evidence>
<dbReference type="PRINTS" id="PR00007">
    <property type="entry name" value="COMPLEMNTC1Q"/>
</dbReference>
<keyword evidence="5" id="KW-1185">Reference proteome</keyword>
<evidence type="ECO:0000313" key="4">
    <source>
        <dbReference type="EMBL" id="CAG2213117.1"/>
    </source>
</evidence>
<gene>
    <name evidence="4" type="ORF">MEDL_27048</name>
</gene>
<dbReference type="AlphaFoldDB" id="A0A8S3S3J4"/>
<dbReference type="PANTHER" id="PTHR15427">
    <property type="entry name" value="EMILIN ELASTIN MICROFIBRIL INTERFACE-LOCATED PROTEIN ELASTIN MICROFIBRIL INTERFACER"/>
    <property type="match status" value="1"/>
</dbReference>
<dbReference type="Proteomes" id="UP000683360">
    <property type="component" value="Unassembled WGS sequence"/>
</dbReference>
<evidence type="ECO:0000313" key="5">
    <source>
        <dbReference type="Proteomes" id="UP000683360"/>
    </source>
</evidence>
<evidence type="ECO:0000256" key="2">
    <source>
        <dbReference type="ARBA" id="ARBA00022525"/>
    </source>
</evidence>
<accession>A0A8S3S3J4</accession>
<sequence>MAILPLLIMTSLNNICDFTFITTENEIVEDLLNVIFKLKKSKCYGGGQTSIPAFTATLSKDLTPQINEIIIFDSVKTNVGGHYSSSTGIFTSPRNGLYMISATMRSTATKHLHCELMVNEVMKVKIFGTNYSTGTINVVLLLKTGDKVSIKKDHRSGEGILGREWSMFSGYFIA</sequence>
<comment type="caution">
    <text evidence="4">The sequence shown here is derived from an EMBL/GenBank/DDBJ whole genome shotgun (WGS) entry which is preliminary data.</text>
</comment>
<dbReference type="Pfam" id="PF00386">
    <property type="entry name" value="C1q"/>
    <property type="match status" value="1"/>
</dbReference>
<dbReference type="PANTHER" id="PTHR15427:SF50">
    <property type="entry name" value="COMPLEMENT C1Q TUMOR NECROSIS FACTOR-RELATED PROTEIN 2-LIKE"/>
    <property type="match status" value="1"/>
</dbReference>
<comment type="subcellular location">
    <subcellularLocation>
        <location evidence="1">Secreted</location>
    </subcellularLocation>
</comment>
<dbReference type="SUPFAM" id="SSF49842">
    <property type="entry name" value="TNF-like"/>
    <property type="match status" value="1"/>
</dbReference>
<dbReference type="OrthoDB" id="6050993at2759"/>
<evidence type="ECO:0000256" key="1">
    <source>
        <dbReference type="ARBA" id="ARBA00004613"/>
    </source>
</evidence>
<dbReference type="InterPro" id="IPR050392">
    <property type="entry name" value="Collagen/C1q_domain"/>
</dbReference>
<dbReference type="SMART" id="SM00110">
    <property type="entry name" value="C1Q"/>
    <property type="match status" value="1"/>
</dbReference>
<dbReference type="PROSITE" id="PS50871">
    <property type="entry name" value="C1Q"/>
    <property type="match status" value="1"/>
</dbReference>
<dbReference type="EMBL" id="CAJPWZ010001331">
    <property type="protein sequence ID" value="CAG2213117.1"/>
    <property type="molecule type" value="Genomic_DNA"/>
</dbReference>
<dbReference type="InterPro" id="IPR001073">
    <property type="entry name" value="C1q_dom"/>
</dbReference>
<proteinExistence type="predicted"/>
<dbReference type="Gene3D" id="2.60.120.40">
    <property type="match status" value="1"/>
</dbReference>